<keyword evidence="8" id="KW-1185">Reference proteome</keyword>
<evidence type="ECO:0000259" key="6">
    <source>
        <dbReference type="Pfam" id="PF14464"/>
    </source>
</evidence>
<keyword evidence="1" id="KW-0645">Protease</keyword>
<dbReference type="InterPro" id="IPR028090">
    <property type="entry name" value="JAB_dom_prok"/>
</dbReference>
<dbReference type="EMBL" id="QUNI01000004">
    <property type="protein sequence ID" value="REG99798.1"/>
    <property type="molecule type" value="Genomic_DNA"/>
</dbReference>
<dbReference type="GO" id="GO:0046872">
    <property type="term" value="F:metal ion binding"/>
    <property type="evidence" value="ECO:0007669"/>
    <property type="project" value="UniProtKB-KW"/>
</dbReference>
<keyword evidence="4" id="KW-0862">Zinc</keyword>
<reference evidence="7 8" key="1">
    <citation type="submission" date="2018-08" db="EMBL/GenBank/DDBJ databases">
        <title>Genomic Encyclopedia of Archaeal and Bacterial Type Strains, Phase II (KMG-II): from individual species to whole genera.</title>
        <authorList>
            <person name="Goeker M."/>
        </authorList>
    </citation>
    <scope>NUCLEOTIDE SEQUENCE [LARGE SCALE GENOMIC DNA]</scope>
    <source>
        <strain evidence="7 8">DSM 100880</strain>
    </source>
</reference>
<evidence type="ECO:0000313" key="7">
    <source>
        <dbReference type="EMBL" id="REG99798.1"/>
    </source>
</evidence>
<evidence type="ECO:0000256" key="1">
    <source>
        <dbReference type="ARBA" id="ARBA00022670"/>
    </source>
</evidence>
<evidence type="ECO:0000256" key="2">
    <source>
        <dbReference type="ARBA" id="ARBA00022723"/>
    </source>
</evidence>
<dbReference type="Pfam" id="PF14464">
    <property type="entry name" value="Prok-JAB"/>
    <property type="match status" value="1"/>
</dbReference>
<dbReference type="GO" id="GO:0008237">
    <property type="term" value="F:metallopeptidase activity"/>
    <property type="evidence" value="ECO:0007669"/>
    <property type="project" value="UniProtKB-KW"/>
</dbReference>
<evidence type="ECO:0000313" key="8">
    <source>
        <dbReference type="Proteomes" id="UP000257136"/>
    </source>
</evidence>
<evidence type="ECO:0000256" key="4">
    <source>
        <dbReference type="ARBA" id="ARBA00022833"/>
    </source>
</evidence>
<accession>A0A3E0ENP0</accession>
<dbReference type="GO" id="GO:0006508">
    <property type="term" value="P:proteolysis"/>
    <property type="evidence" value="ECO:0007669"/>
    <property type="project" value="UniProtKB-KW"/>
</dbReference>
<organism evidence="7 8">
    <name type="scientific">Flavobacterium aquicola</name>
    <dbReference type="NCBI Taxonomy" id="1682742"/>
    <lineage>
        <taxon>Bacteria</taxon>
        <taxon>Pseudomonadati</taxon>
        <taxon>Bacteroidota</taxon>
        <taxon>Flavobacteriia</taxon>
        <taxon>Flavobacteriales</taxon>
        <taxon>Flavobacteriaceae</taxon>
        <taxon>Flavobacterium</taxon>
    </lineage>
</organism>
<keyword evidence="2" id="KW-0479">Metal-binding</keyword>
<evidence type="ECO:0000256" key="3">
    <source>
        <dbReference type="ARBA" id="ARBA00022801"/>
    </source>
</evidence>
<dbReference type="SUPFAM" id="SSF102712">
    <property type="entry name" value="JAB1/MPN domain"/>
    <property type="match status" value="1"/>
</dbReference>
<name>A0A3E0ENP0_9FLAO</name>
<dbReference type="Gene3D" id="3.40.140.10">
    <property type="entry name" value="Cytidine Deaminase, domain 2"/>
    <property type="match status" value="1"/>
</dbReference>
<gene>
    <name evidence="7" type="ORF">C8P67_104436</name>
</gene>
<evidence type="ECO:0000256" key="5">
    <source>
        <dbReference type="ARBA" id="ARBA00023049"/>
    </source>
</evidence>
<dbReference type="Proteomes" id="UP000257136">
    <property type="component" value="Unassembled WGS sequence"/>
</dbReference>
<keyword evidence="5" id="KW-0482">Metalloprotease</keyword>
<dbReference type="AlphaFoldDB" id="A0A3E0ENP0"/>
<comment type="caution">
    <text evidence="7">The sequence shown here is derived from an EMBL/GenBank/DDBJ whole genome shotgun (WGS) entry which is preliminary data.</text>
</comment>
<feature type="domain" description="JAB" evidence="6">
    <location>
        <begin position="18"/>
        <end position="131"/>
    </location>
</feature>
<dbReference type="OrthoDB" id="517279at2"/>
<sequence>MIFILKSTGIKVVIESHHIKKMERLIKTAGLNETGGIILGSYPDFTTAEVSEILGPPSDSRAGRYWFERGIKGLKSILNAAWNQNQYYLGEWHFHPNGTVEPSPQDFQQMKKISKSEKYYCPEPLMIIIAGNFQNYILGVYITDRKLNKTFQLAEYTEEVK</sequence>
<proteinExistence type="predicted"/>
<protein>
    <submittedName>
        <fullName evidence="7">Integrative and conjugative element protein (TIGR02256 family)</fullName>
    </submittedName>
</protein>
<keyword evidence="3" id="KW-0378">Hydrolase</keyword>